<feature type="non-terminal residue" evidence="1">
    <location>
        <position position="1"/>
    </location>
</feature>
<reference evidence="1" key="1">
    <citation type="submission" date="2016-03" db="EMBL/GenBank/DDBJ databases">
        <title>Gut transcriptome analysis on engorged females of Ornithodoros mimon (Acari: Argasidae) and phylogenetic inferences of soft ticks.</title>
        <authorList>
            <person name="Landulfo G.A."/>
            <person name="Giovanni D."/>
            <person name="Carvalho E."/>
            <person name="Junqueira-de-Azevedo I."/>
            <person name="Patane J."/>
            <person name="Mendoca R."/>
            <person name="Barros-Battesti D."/>
        </authorList>
    </citation>
    <scope>NUCLEOTIDE SEQUENCE</scope>
    <source>
        <strain evidence="1">Females</strain>
        <tissue evidence="1">Gut</tissue>
    </source>
</reference>
<accession>A0A147B9K8</accession>
<proteinExistence type="predicted"/>
<dbReference type="EMBL" id="GEIB01000391">
    <property type="protein sequence ID" value="JAR87469.1"/>
    <property type="molecule type" value="Transcribed_RNA"/>
</dbReference>
<protein>
    <submittedName>
        <fullName evidence="1">Mule transposase</fullName>
    </submittedName>
</protein>
<organism evidence="1">
    <name type="scientific">Alectorobius mimon</name>
    <dbReference type="NCBI Taxonomy" id="360319"/>
    <lineage>
        <taxon>Eukaryota</taxon>
        <taxon>Metazoa</taxon>
        <taxon>Ecdysozoa</taxon>
        <taxon>Arthropoda</taxon>
        <taxon>Chelicerata</taxon>
        <taxon>Arachnida</taxon>
        <taxon>Acari</taxon>
        <taxon>Parasitiformes</taxon>
        <taxon>Ixodida</taxon>
        <taxon>Ixodoidea</taxon>
        <taxon>Argasidae</taxon>
        <taxon>Ornithodorinae</taxon>
        <taxon>Alectorobius</taxon>
    </lineage>
</organism>
<sequence>ERRDLTVSLESTRSDFEVALIAALREVFRPTRHRGCHFHFGQAVWRNAQSCGLSTLYRENRNVRVFIRKTVSLAFLPISFVRVAWEALKATAPQLPEVAAFEGYFETTWMRGPYPLATWSQHGNRGPRTNNATESWHK</sequence>
<name>A0A147B9K8_9ACAR</name>
<dbReference type="AlphaFoldDB" id="A0A147B9K8"/>
<evidence type="ECO:0000313" key="1">
    <source>
        <dbReference type="EMBL" id="JAR87469.1"/>
    </source>
</evidence>